<organism evidence="2">
    <name type="scientific">hydrothermal vent metagenome</name>
    <dbReference type="NCBI Taxonomy" id="652676"/>
    <lineage>
        <taxon>unclassified sequences</taxon>
        <taxon>metagenomes</taxon>
        <taxon>ecological metagenomes</taxon>
    </lineage>
</organism>
<name>A0A3B0TZX9_9ZZZZ</name>
<gene>
    <name evidence="2" type="ORF">MNBD_ALPHA11-280</name>
</gene>
<dbReference type="EMBL" id="UOEQ01000367">
    <property type="protein sequence ID" value="VAW21663.1"/>
    <property type="molecule type" value="Genomic_DNA"/>
</dbReference>
<sequence length="41" mass="4570">MLAMAHAGKQREPNKTSTKGASKHPTPIKINGQRKYRNPEP</sequence>
<protein>
    <submittedName>
        <fullName evidence="2">Uncharacterized protein</fullName>
    </submittedName>
</protein>
<evidence type="ECO:0000256" key="1">
    <source>
        <dbReference type="SAM" id="MobiDB-lite"/>
    </source>
</evidence>
<accession>A0A3B0TZX9</accession>
<proteinExistence type="predicted"/>
<reference evidence="2" key="1">
    <citation type="submission" date="2018-06" db="EMBL/GenBank/DDBJ databases">
        <authorList>
            <person name="Zhirakovskaya E."/>
        </authorList>
    </citation>
    <scope>NUCLEOTIDE SEQUENCE</scope>
</reference>
<feature type="compositionally biased region" description="Basic residues" evidence="1">
    <location>
        <begin position="32"/>
        <end position="41"/>
    </location>
</feature>
<evidence type="ECO:0000313" key="2">
    <source>
        <dbReference type="EMBL" id="VAW21663.1"/>
    </source>
</evidence>
<feature type="region of interest" description="Disordered" evidence="1">
    <location>
        <begin position="1"/>
        <end position="41"/>
    </location>
</feature>
<dbReference type="AlphaFoldDB" id="A0A3B0TZX9"/>